<dbReference type="EMBL" id="QUAH01000019">
    <property type="protein sequence ID" value="RFT14787.1"/>
    <property type="molecule type" value="Genomic_DNA"/>
</dbReference>
<proteinExistence type="predicted"/>
<feature type="transmembrane region" description="Helical" evidence="1">
    <location>
        <begin position="362"/>
        <end position="384"/>
    </location>
</feature>
<feature type="transmembrane region" description="Helical" evidence="1">
    <location>
        <begin position="229"/>
        <end position="248"/>
    </location>
</feature>
<accession>A0A3E2BJH4</accession>
<keyword evidence="1" id="KW-0812">Transmembrane</keyword>
<dbReference type="AlphaFoldDB" id="A0A3E2BJH4"/>
<gene>
    <name evidence="2" type="ORF">OP8BY_2364</name>
</gene>
<keyword evidence="1" id="KW-1133">Transmembrane helix</keyword>
<dbReference type="Proteomes" id="UP000257323">
    <property type="component" value="Unassembled WGS sequence"/>
</dbReference>
<feature type="transmembrane region" description="Helical" evidence="1">
    <location>
        <begin position="260"/>
        <end position="283"/>
    </location>
</feature>
<evidence type="ECO:0000313" key="2">
    <source>
        <dbReference type="EMBL" id="RFT14787.1"/>
    </source>
</evidence>
<name>A0A3E2BJH4_9BACT</name>
<sequence length="457" mass="53372">MKNSNYKNIDLAFLPGFKIRRYTKAVFQDFLVFIIMVGVPSYFFGFVNQNVLYKPGLFDLQLLFLILTSPLIFLYFRNIKLFMNVPGSKALILLNIYIIFEIFYSMTKGIPLREIITIFRSQYFYPIACTGLLLFLSKLNNRRLNYFMYWVIIATFIQGLLFILSELTGLRIFNTMPTGREGQNFFALPLYNNIAFVFSFVSAVAFKSFKRHWLWIVPLIISSINRVRSYFFTFVLYLILTIILFLILRRKIKISNLIRITIIIVVLLFIVPILFLSQINILYEKIGINITGPNIINLGKYYSEETSYAFRIELIRKSLERTIEQGNLILGNGYIRESYPGSYDFVLGQDAPLAGVIFTEGLIGLILRWIPVILMLILSLKYIVIKNNDRYIIYYISTFVLIFPEIINIVQTTIITNFSNLLLILYVLQIMIMNNKNEQKRNLHEQLSKNINSNCIS</sequence>
<organism evidence="2 3">
    <name type="scientific">Candidatus Saccharicenans subterraneus</name>
    <dbReference type="NCBI Taxonomy" id="2508984"/>
    <lineage>
        <taxon>Bacteria</taxon>
        <taxon>Candidatus Aminicenantota</taxon>
        <taxon>Candidatus Aminicenantia</taxon>
        <taxon>Candidatus Aminicenantales</taxon>
        <taxon>Candidatus Saccharicenantaceae</taxon>
        <taxon>Candidatus Saccharicenans</taxon>
    </lineage>
</organism>
<reference evidence="2 3" key="1">
    <citation type="submission" date="2018-08" db="EMBL/GenBank/DDBJ databases">
        <title>Genome analysis of the thermophilic bacterium of the candidate phylum Aminicenantes from deep subsurface aquifer revealed its physiology and ecological role.</title>
        <authorList>
            <person name="Kadnikov V.V."/>
            <person name="Mardanov A.V."/>
            <person name="Beletsky A.V."/>
            <person name="Karnachuk O.V."/>
            <person name="Ravin N.V."/>
        </authorList>
    </citation>
    <scope>NUCLEOTIDE SEQUENCE [LARGE SCALE GENOMIC DNA]</scope>
    <source>
        <strain evidence="2">BY38</strain>
    </source>
</reference>
<feature type="transmembrane region" description="Helical" evidence="1">
    <location>
        <begin position="415"/>
        <end position="433"/>
    </location>
</feature>
<feature type="transmembrane region" description="Helical" evidence="1">
    <location>
        <begin position="25"/>
        <end position="45"/>
    </location>
</feature>
<feature type="transmembrane region" description="Helical" evidence="1">
    <location>
        <begin position="57"/>
        <end position="76"/>
    </location>
</feature>
<feature type="transmembrane region" description="Helical" evidence="1">
    <location>
        <begin position="82"/>
        <end position="103"/>
    </location>
</feature>
<comment type="caution">
    <text evidence="2">The sequence shown here is derived from an EMBL/GenBank/DDBJ whole genome shotgun (WGS) entry which is preliminary data.</text>
</comment>
<protein>
    <submittedName>
        <fullName evidence="2">Uncharacterized protein</fullName>
    </submittedName>
</protein>
<evidence type="ECO:0000313" key="3">
    <source>
        <dbReference type="Proteomes" id="UP000257323"/>
    </source>
</evidence>
<feature type="transmembrane region" description="Helical" evidence="1">
    <location>
        <begin position="146"/>
        <end position="164"/>
    </location>
</feature>
<keyword evidence="1" id="KW-0472">Membrane</keyword>
<evidence type="ECO:0000256" key="1">
    <source>
        <dbReference type="SAM" id="Phobius"/>
    </source>
</evidence>
<feature type="transmembrane region" description="Helical" evidence="1">
    <location>
        <begin position="391"/>
        <end position="409"/>
    </location>
</feature>
<feature type="transmembrane region" description="Helical" evidence="1">
    <location>
        <begin position="185"/>
        <end position="209"/>
    </location>
</feature>